<evidence type="ECO:0000313" key="6">
    <source>
        <dbReference type="Proteomes" id="UP001271007"/>
    </source>
</evidence>
<dbReference type="InterPro" id="IPR006140">
    <property type="entry name" value="D-isomer_DH_NAD-bd"/>
</dbReference>
<proteinExistence type="inferred from homology"/>
<evidence type="ECO:0000256" key="2">
    <source>
        <dbReference type="ARBA" id="ARBA00023002"/>
    </source>
</evidence>
<evidence type="ECO:0000313" key="5">
    <source>
        <dbReference type="EMBL" id="KAK3053112.1"/>
    </source>
</evidence>
<dbReference type="Gene3D" id="3.40.50.720">
    <property type="entry name" value="NAD(P)-binding Rossmann-like Domain"/>
    <property type="match status" value="2"/>
</dbReference>
<gene>
    <name evidence="5" type="primary">GOR1</name>
    <name evidence="5" type="ORF">LTR09_005738</name>
</gene>
<keyword evidence="6" id="KW-1185">Reference proteome</keyword>
<comment type="similarity">
    <text evidence="1">Belongs to the D-isomer specific 2-hydroxyacid dehydrogenase family.</text>
</comment>
<dbReference type="PANTHER" id="PTHR43761:SF1">
    <property type="entry name" value="D-ISOMER SPECIFIC 2-HYDROXYACID DEHYDROGENASE CATALYTIC DOMAIN-CONTAINING PROTEIN-RELATED"/>
    <property type="match status" value="1"/>
</dbReference>
<feature type="domain" description="D-isomer specific 2-hydroxyacid dehydrogenase NAD-binding" evidence="4">
    <location>
        <begin position="170"/>
        <end position="297"/>
    </location>
</feature>
<name>A0AAJ0DML3_9PEZI</name>
<dbReference type="SUPFAM" id="SSF52283">
    <property type="entry name" value="Formate/glycerate dehydrogenase catalytic domain-like"/>
    <property type="match status" value="1"/>
</dbReference>
<dbReference type="EMBL" id="JAWDJX010000017">
    <property type="protein sequence ID" value="KAK3053112.1"/>
    <property type="molecule type" value="Genomic_DNA"/>
</dbReference>
<dbReference type="AlphaFoldDB" id="A0AAJ0DML3"/>
<sequence length="303" mass="33645">MSGMVSDRPELCSVGFLQPWNRCWVDVIKQIFVPSLPSRLVCTGVLKRPGPRPKVLLVGRIEYAYEDWEKIQSACDVFEYSSGSREDFLREIKAGRFDDCIAICRSNQYTHLSGNLDAEVLNLLPKSIRYICNIGSGVNSICTESCKRRGITVSNTPSVAADGVAETVIFLIFGVLRRANVPISTARAGEWQHECPTRIGMRGKVLGLIGSGETASAVAERAVAFGMKIKYCCRGDKPPSNFLKGQEKCCFEELTQTSDIISLHVLQTPETERMLSTREFRMMKQDAIIINTARGGSLITMLY</sequence>
<comment type="caution">
    <text evidence="5">The sequence shown here is derived from an EMBL/GenBank/DDBJ whole genome shotgun (WGS) entry which is preliminary data.</text>
</comment>
<protein>
    <submittedName>
        <fullName evidence="5">Glyoxylate reductase</fullName>
        <ecNumber evidence="5">1.1.1.26</ecNumber>
    </submittedName>
</protein>
<accession>A0AAJ0DML3</accession>
<organism evidence="5 6">
    <name type="scientific">Extremus antarcticus</name>
    <dbReference type="NCBI Taxonomy" id="702011"/>
    <lineage>
        <taxon>Eukaryota</taxon>
        <taxon>Fungi</taxon>
        <taxon>Dikarya</taxon>
        <taxon>Ascomycota</taxon>
        <taxon>Pezizomycotina</taxon>
        <taxon>Dothideomycetes</taxon>
        <taxon>Dothideomycetidae</taxon>
        <taxon>Mycosphaerellales</taxon>
        <taxon>Extremaceae</taxon>
        <taxon>Extremus</taxon>
    </lineage>
</organism>
<keyword evidence="2 5" id="KW-0560">Oxidoreductase</keyword>
<dbReference type="GO" id="GO:0051287">
    <property type="term" value="F:NAD binding"/>
    <property type="evidence" value="ECO:0007669"/>
    <property type="project" value="InterPro"/>
</dbReference>
<evidence type="ECO:0000259" key="4">
    <source>
        <dbReference type="Pfam" id="PF02826"/>
    </source>
</evidence>
<dbReference type="Proteomes" id="UP001271007">
    <property type="component" value="Unassembled WGS sequence"/>
</dbReference>
<evidence type="ECO:0000256" key="3">
    <source>
        <dbReference type="ARBA" id="ARBA00023027"/>
    </source>
</evidence>
<dbReference type="PANTHER" id="PTHR43761">
    <property type="entry name" value="D-ISOMER SPECIFIC 2-HYDROXYACID DEHYDROGENASE FAMILY PROTEIN (AFU_ORTHOLOGUE AFUA_1G13630)"/>
    <property type="match status" value="1"/>
</dbReference>
<dbReference type="InterPro" id="IPR036291">
    <property type="entry name" value="NAD(P)-bd_dom_sf"/>
</dbReference>
<dbReference type="EC" id="1.1.1.26" evidence="5"/>
<dbReference type="InterPro" id="IPR050418">
    <property type="entry name" value="D-iso_2-hydroxyacid_DH_PdxB"/>
</dbReference>
<dbReference type="SUPFAM" id="SSF51735">
    <property type="entry name" value="NAD(P)-binding Rossmann-fold domains"/>
    <property type="match status" value="1"/>
</dbReference>
<evidence type="ECO:0000256" key="1">
    <source>
        <dbReference type="ARBA" id="ARBA00005854"/>
    </source>
</evidence>
<keyword evidence="3" id="KW-0520">NAD</keyword>
<dbReference type="GO" id="GO:0047964">
    <property type="term" value="F:glyoxylate reductase (NADH) activity"/>
    <property type="evidence" value="ECO:0007669"/>
    <property type="project" value="UniProtKB-EC"/>
</dbReference>
<dbReference type="Pfam" id="PF02826">
    <property type="entry name" value="2-Hacid_dh_C"/>
    <property type="match status" value="1"/>
</dbReference>
<reference evidence="5" key="1">
    <citation type="submission" date="2023-04" db="EMBL/GenBank/DDBJ databases">
        <title>Black Yeasts Isolated from many extreme environments.</title>
        <authorList>
            <person name="Coleine C."/>
            <person name="Stajich J.E."/>
            <person name="Selbmann L."/>
        </authorList>
    </citation>
    <scope>NUCLEOTIDE SEQUENCE</scope>
    <source>
        <strain evidence="5">CCFEE 5312</strain>
    </source>
</reference>